<accession>A0A834XNK7</accession>
<dbReference type="EC" id="2.7.11.21" evidence="10"/>
<feature type="region of interest" description="Disordered" evidence="11">
    <location>
        <begin position="1"/>
        <end position="20"/>
    </location>
</feature>
<dbReference type="OrthoDB" id="408964at2759"/>
<evidence type="ECO:0000313" key="15">
    <source>
        <dbReference type="Proteomes" id="UP000639338"/>
    </source>
</evidence>
<dbReference type="Proteomes" id="UP000639338">
    <property type="component" value="Unassembled WGS sequence"/>
</dbReference>
<dbReference type="FunFam" id="1.10.510.10:FF:000571">
    <property type="entry name" value="Maternal embryonic leucine zipper kinase"/>
    <property type="match status" value="1"/>
</dbReference>
<reference evidence="14 15" key="1">
    <citation type="submission" date="2020-08" db="EMBL/GenBank/DDBJ databases">
        <title>Aphidius gifuensis genome sequencing and assembly.</title>
        <authorList>
            <person name="Du Z."/>
        </authorList>
    </citation>
    <scope>NUCLEOTIDE SEQUENCE [LARGE SCALE GENOMIC DNA]</scope>
    <source>
        <strain evidence="14">YNYX2018</strain>
        <tissue evidence="14">Adults</tissue>
    </source>
</reference>
<gene>
    <name evidence="14" type="ORF">HCN44_007990</name>
</gene>
<dbReference type="SUPFAM" id="SSF56112">
    <property type="entry name" value="Protein kinase-like (PK-like)"/>
    <property type="match status" value="1"/>
</dbReference>
<dbReference type="InterPro" id="IPR017441">
    <property type="entry name" value="Protein_kinase_ATP_BS"/>
</dbReference>
<dbReference type="InterPro" id="IPR033695">
    <property type="entry name" value="POLO_box_2"/>
</dbReference>
<dbReference type="GO" id="GO:0005634">
    <property type="term" value="C:nucleus"/>
    <property type="evidence" value="ECO:0007669"/>
    <property type="project" value="TreeGrafter"/>
</dbReference>
<dbReference type="InterPro" id="IPR000719">
    <property type="entry name" value="Prot_kinase_dom"/>
</dbReference>
<dbReference type="Gene3D" id="3.30.1120.30">
    <property type="entry name" value="POLO box domain"/>
    <property type="match status" value="2"/>
</dbReference>
<evidence type="ECO:0000256" key="9">
    <source>
        <dbReference type="PROSITE-ProRule" id="PRU10141"/>
    </source>
</evidence>
<evidence type="ECO:0000256" key="1">
    <source>
        <dbReference type="ARBA" id="ARBA00022527"/>
    </source>
</evidence>
<comment type="catalytic activity">
    <reaction evidence="7 10">
        <text>L-threonyl-[protein] + ATP = O-phospho-L-threonyl-[protein] + ADP + H(+)</text>
        <dbReference type="Rhea" id="RHEA:46608"/>
        <dbReference type="Rhea" id="RHEA-COMP:11060"/>
        <dbReference type="Rhea" id="RHEA-COMP:11605"/>
        <dbReference type="ChEBI" id="CHEBI:15378"/>
        <dbReference type="ChEBI" id="CHEBI:30013"/>
        <dbReference type="ChEBI" id="CHEBI:30616"/>
        <dbReference type="ChEBI" id="CHEBI:61977"/>
        <dbReference type="ChEBI" id="CHEBI:456216"/>
        <dbReference type="EC" id="2.7.11.21"/>
    </reaction>
</comment>
<keyword evidence="1 10" id="KW-0723">Serine/threonine-protein kinase</keyword>
<feature type="domain" description="POLO box" evidence="13">
    <location>
        <begin position="670"/>
        <end position="749"/>
    </location>
</feature>
<dbReference type="SUPFAM" id="SSF82615">
    <property type="entry name" value="Polo-box domain"/>
    <property type="match status" value="2"/>
</dbReference>
<dbReference type="Pfam" id="PF00659">
    <property type="entry name" value="POLO_box"/>
    <property type="match status" value="2"/>
</dbReference>
<dbReference type="PANTHER" id="PTHR24345">
    <property type="entry name" value="SERINE/THREONINE-PROTEIN KINASE PLK"/>
    <property type="match status" value="1"/>
</dbReference>
<dbReference type="GO" id="GO:0000776">
    <property type="term" value="C:kinetochore"/>
    <property type="evidence" value="ECO:0007669"/>
    <property type="project" value="TreeGrafter"/>
</dbReference>
<dbReference type="GO" id="GO:0005524">
    <property type="term" value="F:ATP binding"/>
    <property type="evidence" value="ECO:0007669"/>
    <property type="project" value="UniProtKB-UniRule"/>
</dbReference>
<evidence type="ECO:0000256" key="6">
    <source>
        <dbReference type="ARBA" id="ARBA00022840"/>
    </source>
</evidence>
<dbReference type="GO" id="GO:0000922">
    <property type="term" value="C:spindle pole"/>
    <property type="evidence" value="ECO:0007669"/>
    <property type="project" value="TreeGrafter"/>
</dbReference>
<feature type="domain" description="POLO box" evidence="13">
    <location>
        <begin position="774"/>
        <end position="860"/>
    </location>
</feature>
<dbReference type="PROSITE" id="PS50078">
    <property type="entry name" value="POLO_BOX"/>
    <property type="match status" value="2"/>
</dbReference>
<evidence type="ECO:0000259" key="13">
    <source>
        <dbReference type="PROSITE" id="PS50078"/>
    </source>
</evidence>
<feature type="domain" description="Protein kinase" evidence="12">
    <location>
        <begin position="250"/>
        <end position="502"/>
    </location>
</feature>
<feature type="binding site" evidence="9">
    <location>
        <position position="279"/>
    </location>
    <ligand>
        <name>ATP</name>
        <dbReference type="ChEBI" id="CHEBI:30616"/>
    </ligand>
</feature>
<organism evidence="14 15">
    <name type="scientific">Aphidius gifuensis</name>
    <name type="common">Parasitoid wasp</name>
    <dbReference type="NCBI Taxonomy" id="684658"/>
    <lineage>
        <taxon>Eukaryota</taxon>
        <taxon>Metazoa</taxon>
        <taxon>Ecdysozoa</taxon>
        <taxon>Arthropoda</taxon>
        <taxon>Hexapoda</taxon>
        <taxon>Insecta</taxon>
        <taxon>Pterygota</taxon>
        <taxon>Neoptera</taxon>
        <taxon>Endopterygota</taxon>
        <taxon>Hymenoptera</taxon>
        <taxon>Apocrita</taxon>
        <taxon>Ichneumonoidea</taxon>
        <taxon>Braconidae</taxon>
        <taxon>Aphidiinae</taxon>
        <taxon>Aphidius</taxon>
    </lineage>
</organism>
<sequence length="883" mass="100551">MEIDKLNNSNFNKSKNWNLNNNNNNNIITNVPKLLINYQNDNNNIEHINNYLTTKTDCKSSTRLLPYTKTNNNSTSTIMKNDKLYEFNINNNNNKYNNNNLHVIATSLTELQVGKSRDTRRACSEPGSISSGTVRTTPRTRVVIKPPRSTTASRITSIDKINSIDNNNNINYDKSIVVNNDGKIVKPINIINSGNNSNNNLQMTSVGSTVVSPVTSLKSVPSFKTSTSIDNNNCDNESDYVVDPVQGTAYHKGQFLGKGGFARVYLMTDITNGNKYACKIIPKNRMQKIHIQKIAREIMIHKDLNHINVVQMHHYFENSLNVYMLLEACPRKSLMHVLKYRGKITEPEARYYMKQMTTGIAYIHSQKIVHRDLKPGNMFLSDGMIVKIGDFGLATCPDGQKKKVTICGTPNYIAPEVLFKQAYSYEADIWALGCILYALLVGQPPFDTATLKETYSRICNNRYKEIDNTIITNNGQNLIRWLLQPVPELRPSLKQVNQHPYLNIEYVPDKLSHSCCYRQPELLGPIENKIINNQQNQKLAPTASMPSVSSSLSSTSSCSTSTSKPVIQKQLPVTFKNNTDNKNIIGNNLQIMKNSQIIIKKKSNVGNWLGKKFPKFIKLKQRIGNLLCSDKKKTTENIMMYHALENCLMEIRYMKCENNPKPIDGLVPLFVTKWIDYSNKYGLCFQLSDCSVGVLFNDSTKMSYTRDRRRVEYTTSDDEVTKFSRERDVPVFMNEKLELLRHFTEYMDDHLTNGGEIGDNVVTKTSKKPENVPRMRRWLRTDKAIVMELTVPLLQVNFFADHTKIVVSGGTRPRDYLVTYIDASRHATSYWLNDIRESGCTIELYERLNYVCKASREFAHLENTNNPIGCLDLPINNGTILKA</sequence>
<dbReference type="GO" id="GO:0007052">
    <property type="term" value="P:mitotic spindle organization"/>
    <property type="evidence" value="ECO:0007669"/>
    <property type="project" value="TreeGrafter"/>
</dbReference>
<dbReference type="InterPro" id="IPR000959">
    <property type="entry name" value="POLO_box_dom"/>
</dbReference>
<comment type="similarity">
    <text evidence="10">Belongs to the protein kinase superfamily. Ser/Thr protein kinase family. CDC5/Polo subfamily.</text>
</comment>
<keyword evidence="3" id="KW-0677">Repeat</keyword>
<dbReference type="GO" id="GO:0005813">
    <property type="term" value="C:centrosome"/>
    <property type="evidence" value="ECO:0007669"/>
    <property type="project" value="TreeGrafter"/>
</dbReference>
<comment type="catalytic activity">
    <reaction evidence="8">
        <text>L-seryl-[protein] + ATP = O-phospho-L-seryl-[protein] + ADP + H(+)</text>
        <dbReference type="Rhea" id="RHEA:17989"/>
        <dbReference type="Rhea" id="RHEA-COMP:9863"/>
        <dbReference type="Rhea" id="RHEA-COMP:11604"/>
        <dbReference type="ChEBI" id="CHEBI:15378"/>
        <dbReference type="ChEBI" id="CHEBI:29999"/>
        <dbReference type="ChEBI" id="CHEBI:30616"/>
        <dbReference type="ChEBI" id="CHEBI:83421"/>
        <dbReference type="ChEBI" id="CHEBI:456216"/>
        <dbReference type="EC" id="2.7.11.21"/>
    </reaction>
</comment>
<evidence type="ECO:0000259" key="12">
    <source>
        <dbReference type="PROSITE" id="PS50011"/>
    </source>
</evidence>
<evidence type="ECO:0000256" key="2">
    <source>
        <dbReference type="ARBA" id="ARBA00022679"/>
    </source>
</evidence>
<proteinExistence type="inferred from homology"/>
<dbReference type="Gene3D" id="1.10.510.10">
    <property type="entry name" value="Transferase(Phosphotransferase) domain 1"/>
    <property type="match status" value="1"/>
</dbReference>
<dbReference type="InterPro" id="IPR033701">
    <property type="entry name" value="POLO_box_1"/>
</dbReference>
<dbReference type="EMBL" id="JACMRX010000005">
    <property type="protein sequence ID" value="KAF7989316.1"/>
    <property type="molecule type" value="Genomic_DNA"/>
</dbReference>
<protein>
    <recommendedName>
        <fullName evidence="10">Serine/threonine-protein kinase PLK</fullName>
        <ecNumber evidence="10">2.7.11.21</ecNumber>
    </recommendedName>
    <alternativeName>
        <fullName evidence="10">Polo-like kinase</fullName>
    </alternativeName>
</protein>
<dbReference type="CDD" id="cd13118">
    <property type="entry name" value="POLO_box_1"/>
    <property type="match status" value="1"/>
</dbReference>
<keyword evidence="4 9" id="KW-0547">Nucleotide-binding</keyword>
<evidence type="ECO:0000256" key="11">
    <source>
        <dbReference type="SAM" id="MobiDB-lite"/>
    </source>
</evidence>
<keyword evidence="15" id="KW-1185">Reference proteome</keyword>
<dbReference type="CDD" id="cd13117">
    <property type="entry name" value="POLO_box_2"/>
    <property type="match status" value="1"/>
</dbReference>
<evidence type="ECO:0000256" key="3">
    <source>
        <dbReference type="ARBA" id="ARBA00022737"/>
    </source>
</evidence>
<dbReference type="PROSITE" id="PS00108">
    <property type="entry name" value="PROTEIN_KINASE_ST"/>
    <property type="match status" value="1"/>
</dbReference>
<dbReference type="InterPro" id="IPR011009">
    <property type="entry name" value="Kinase-like_dom_sf"/>
</dbReference>
<dbReference type="PROSITE" id="PS50011">
    <property type="entry name" value="PROTEIN_KINASE_DOM"/>
    <property type="match status" value="1"/>
</dbReference>
<evidence type="ECO:0000256" key="8">
    <source>
        <dbReference type="ARBA" id="ARBA00048347"/>
    </source>
</evidence>
<dbReference type="AlphaFoldDB" id="A0A834XNK7"/>
<evidence type="ECO:0000256" key="10">
    <source>
        <dbReference type="RuleBase" id="RU361162"/>
    </source>
</evidence>
<dbReference type="InterPro" id="IPR008271">
    <property type="entry name" value="Ser/Thr_kinase_AS"/>
</dbReference>
<keyword evidence="5 10" id="KW-0418">Kinase</keyword>
<feature type="region of interest" description="Disordered" evidence="11">
    <location>
        <begin position="537"/>
        <end position="563"/>
    </location>
</feature>
<evidence type="ECO:0000313" key="14">
    <source>
        <dbReference type="EMBL" id="KAF7989316.1"/>
    </source>
</evidence>
<keyword evidence="2 10" id="KW-0808">Transferase</keyword>
<dbReference type="PROSITE" id="PS00107">
    <property type="entry name" value="PROTEIN_KINASE_ATP"/>
    <property type="match status" value="1"/>
</dbReference>
<evidence type="ECO:0000256" key="7">
    <source>
        <dbReference type="ARBA" id="ARBA00047802"/>
    </source>
</evidence>
<dbReference type="Pfam" id="PF00069">
    <property type="entry name" value="Pkinase"/>
    <property type="match status" value="1"/>
</dbReference>
<dbReference type="FunFam" id="3.30.200.20:FF:000091">
    <property type="entry name" value="Serine/threonine-protein kinase PLK"/>
    <property type="match status" value="1"/>
</dbReference>
<dbReference type="SMART" id="SM00220">
    <property type="entry name" value="S_TKc"/>
    <property type="match status" value="1"/>
</dbReference>
<dbReference type="PANTHER" id="PTHR24345:SF0">
    <property type="entry name" value="CELL CYCLE SERINE_THREONINE-PROTEIN KINASE CDC5_MSD2"/>
    <property type="match status" value="1"/>
</dbReference>
<evidence type="ECO:0000256" key="5">
    <source>
        <dbReference type="ARBA" id="ARBA00022777"/>
    </source>
</evidence>
<dbReference type="InterPro" id="IPR036947">
    <property type="entry name" value="POLO_box_dom_sf"/>
</dbReference>
<evidence type="ECO:0000256" key="4">
    <source>
        <dbReference type="ARBA" id="ARBA00022741"/>
    </source>
</evidence>
<keyword evidence="6 9" id="KW-0067">ATP-binding</keyword>
<dbReference type="GO" id="GO:0004674">
    <property type="term" value="F:protein serine/threonine kinase activity"/>
    <property type="evidence" value="ECO:0007669"/>
    <property type="project" value="UniProtKB-KW"/>
</dbReference>
<name>A0A834XNK7_APHGI</name>
<dbReference type="GO" id="GO:0005737">
    <property type="term" value="C:cytoplasm"/>
    <property type="evidence" value="ECO:0007669"/>
    <property type="project" value="TreeGrafter"/>
</dbReference>
<comment type="caution">
    <text evidence="14">The sequence shown here is derived from an EMBL/GenBank/DDBJ whole genome shotgun (WGS) entry which is preliminary data.</text>
</comment>